<reference evidence="2" key="1">
    <citation type="submission" date="2010-08" db="EMBL/GenBank/DDBJ databases">
        <authorList>
            <consortium name="Caenorhabditis japonica Sequencing Consortium"/>
            <person name="Wilson R.K."/>
        </authorList>
    </citation>
    <scope>NUCLEOTIDE SEQUENCE [LARGE SCALE GENOMIC DNA]</scope>
    <source>
        <strain evidence="2">DF5081</strain>
    </source>
</reference>
<proteinExistence type="predicted"/>
<evidence type="ECO:0000313" key="2">
    <source>
        <dbReference type="Proteomes" id="UP000005237"/>
    </source>
</evidence>
<evidence type="ECO:0000313" key="1">
    <source>
        <dbReference type="EnsemblMetazoa" id="CJA20299.1"/>
    </source>
</evidence>
<accession>A0A8R1E5V7</accession>
<dbReference type="Proteomes" id="UP000005237">
    <property type="component" value="Unassembled WGS sequence"/>
</dbReference>
<reference evidence="1" key="2">
    <citation type="submission" date="2022-06" db="UniProtKB">
        <authorList>
            <consortium name="EnsemblMetazoa"/>
        </authorList>
    </citation>
    <scope>IDENTIFICATION</scope>
    <source>
        <strain evidence="1">DF5081</strain>
    </source>
</reference>
<dbReference type="AlphaFoldDB" id="A0A8R1E5V7"/>
<organism evidence="1 2">
    <name type="scientific">Caenorhabditis japonica</name>
    <dbReference type="NCBI Taxonomy" id="281687"/>
    <lineage>
        <taxon>Eukaryota</taxon>
        <taxon>Metazoa</taxon>
        <taxon>Ecdysozoa</taxon>
        <taxon>Nematoda</taxon>
        <taxon>Chromadorea</taxon>
        <taxon>Rhabditida</taxon>
        <taxon>Rhabditina</taxon>
        <taxon>Rhabditomorpha</taxon>
        <taxon>Rhabditoidea</taxon>
        <taxon>Rhabditidae</taxon>
        <taxon>Peloderinae</taxon>
        <taxon>Caenorhabditis</taxon>
    </lineage>
</organism>
<name>A0A8R1E5V7_CAEJA</name>
<keyword evidence="2" id="KW-1185">Reference proteome</keyword>
<dbReference type="EnsemblMetazoa" id="CJA20299.1">
    <property type="protein sequence ID" value="CJA20299.1"/>
    <property type="gene ID" value="WBGene00175871"/>
</dbReference>
<sequence>MKNVLNELKLEQKKLGNVTIANMEIFYEMCIDTTNCIDSIYLPDFFRGLLNFGTLFLRSACEDYGFKVGPFSKCFTTGLQSSLKVRNDALSLSWRTS</sequence>
<protein>
    <submittedName>
        <fullName evidence="1">Uncharacterized protein</fullName>
    </submittedName>
</protein>